<feature type="transmembrane region" description="Helical" evidence="1">
    <location>
        <begin position="68"/>
        <end position="90"/>
    </location>
</feature>
<dbReference type="KEGG" id="mhk:DFR87_04550"/>
<feature type="transmembrane region" description="Helical" evidence="1">
    <location>
        <begin position="29"/>
        <end position="47"/>
    </location>
</feature>
<feature type="transmembrane region" description="Helical" evidence="1">
    <location>
        <begin position="204"/>
        <end position="222"/>
    </location>
</feature>
<keyword evidence="1" id="KW-0812">Transmembrane</keyword>
<dbReference type="EMBL" id="CP029287">
    <property type="protein sequence ID" value="AWR99082.1"/>
    <property type="molecule type" value="Genomic_DNA"/>
</dbReference>
<organism evidence="2 3">
    <name type="scientific">Metallosphaera hakonensis JCM 8857 = DSM 7519</name>
    <dbReference type="NCBI Taxonomy" id="1293036"/>
    <lineage>
        <taxon>Archaea</taxon>
        <taxon>Thermoproteota</taxon>
        <taxon>Thermoprotei</taxon>
        <taxon>Sulfolobales</taxon>
        <taxon>Sulfolobaceae</taxon>
        <taxon>Metallosphaera</taxon>
    </lineage>
</organism>
<name>A0A2U9IT00_9CREN</name>
<reference evidence="3" key="3">
    <citation type="submission" date="2020-03" db="EMBL/GenBank/DDBJ databases">
        <title>Sequencing and Assembly of Multiple Reported Metal-Biooxidizing Members of the Extremely Thermoacidophilic Archaeal Family Sulfolobaceae.</title>
        <authorList>
            <person name="Counts J.A."/>
            <person name="Kelly R.M."/>
        </authorList>
    </citation>
    <scope>NUCLEOTIDE SEQUENCE [LARGE SCALE GENOMIC DNA]</scope>
    <source>
        <strain evidence="3">HO1-1</strain>
    </source>
</reference>
<feature type="transmembrane region" description="Helical" evidence="1">
    <location>
        <begin position="284"/>
        <end position="303"/>
    </location>
</feature>
<dbReference type="RefSeq" id="WP_110368995.1">
    <property type="nucleotide sequence ID" value="NZ_CP029287.2"/>
</dbReference>
<dbReference type="STRING" id="1293036.GCA_001315825_01123"/>
<evidence type="ECO:0000256" key="1">
    <source>
        <dbReference type="SAM" id="Phobius"/>
    </source>
</evidence>
<feature type="transmembrane region" description="Helical" evidence="1">
    <location>
        <begin position="234"/>
        <end position="252"/>
    </location>
</feature>
<sequence length="343" mass="37027">MNRKTLIAFALNASAPLSLEALHSSFKDSMISALLILPLGISLYLYVSRSWPKVGLYDAVRSTKVGKIQLYSWALSYFLYLSYTLDYAVFYDLAPASFYSFLLFFGLTAMTLLLLLGRGETLLIPMAVLQVVPMFLGWSPSVTGAQDSLNFVNILNSSLLLVCVTLIPYADGEPKMAWVIPASISVGFVALIAGSFLITGLNGIYQGISMIGLVMVEAIALSRTSKSLGVQPKALGIAFLVSAVLSLISPLGYYNITIAPSVALLYLSLFLAFLFLLPGIKRIVSLIPALMMIYGLYDSILIGDMLQRVVIGSALAGVILLGLFSGRFTESRGNSKSTPLPDK</sequence>
<dbReference type="GeneID" id="36834586"/>
<proteinExistence type="predicted"/>
<feature type="transmembrane region" description="Helical" evidence="1">
    <location>
        <begin position="151"/>
        <end position="170"/>
    </location>
</feature>
<keyword evidence="3" id="KW-1185">Reference proteome</keyword>
<gene>
    <name evidence="2" type="ORF">DFR87_04550</name>
</gene>
<protein>
    <submittedName>
        <fullName evidence="2">Uncharacterized protein</fullName>
    </submittedName>
</protein>
<reference evidence="3" key="2">
    <citation type="submission" date="2020-03" db="EMBL/GenBank/DDBJ databases">
        <title>Complete Genome Sequences of Extremely Thermoacidophilic, Metal-Mobilizing Type-Strain Members of the Archaeal Family Sulfolobaceae: Acidianus brierleyi DSM-1651T, Acidianus sulfidivorans DSM-18786T, Metallosphaera hakonensis DSM-7519T, and Metallosphaera prunae DSM-10039T.</title>
        <authorList>
            <person name="Counts J.A."/>
            <person name="Kelly R.M."/>
        </authorList>
    </citation>
    <scope>NUCLEOTIDE SEQUENCE [LARGE SCALE GENOMIC DNA]</scope>
    <source>
        <strain evidence="3">HO1-1</strain>
    </source>
</reference>
<evidence type="ECO:0000313" key="3">
    <source>
        <dbReference type="Proteomes" id="UP000247586"/>
    </source>
</evidence>
<keyword evidence="1" id="KW-0472">Membrane</keyword>
<feature type="transmembrane region" description="Helical" evidence="1">
    <location>
        <begin position="258"/>
        <end position="277"/>
    </location>
</feature>
<feature type="transmembrane region" description="Helical" evidence="1">
    <location>
        <begin position="122"/>
        <end position="139"/>
    </location>
</feature>
<accession>A0A2U9IT00</accession>
<evidence type="ECO:0000313" key="2">
    <source>
        <dbReference type="EMBL" id="AWR99082.1"/>
    </source>
</evidence>
<dbReference type="AlphaFoldDB" id="A0A2U9IT00"/>
<dbReference type="OrthoDB" id="34763at2157"/>
<feature type="transmembrane region" description="Helical" evidence="1">
    <location>
        <begin position="96"/>
        <end position="115"/>
    </location>
</feature>
<feature type="transmembrane region" description="Helical" evidence="1">
    <location>
        <begin position="309"/>
        <end position="326"/>
    </location>
</feature>
<reference evidence="2 3" key="1">
    <citation type="submission" date="2018-05" db="EMBL/GenBank/DDBJ databases">
        <title>Complete Genome Sequences of Extremely Thermoacidophilic, Metal-Mobilizing Type-Strain Members of the Archaeal Family Sulfolobaceae: Acidianus brierleyi DSM-1651T, Acidianus sulfidivorans DSM-18786T, Metallosphaera hakonensis DSM-7519T, and Metallosphaera prunae DSM-10039T.</title>
        <authorList>
            <person name="Counts J.A."/>
            <person name="Kelly R.M."/>
        </authorList>
    </citation>
    <scope>NUCLEOTIDE SEQUENCE [LARGE SCALE GENOMIC DNA]</scope>
    <source>
        <strain evidence="2 3">HO1-1</strain>
    </source>
</reference>
<feature type="transmembrane region" description="Helical" evidence="1">
    <location>
        <begin position="177"/>
        <end position="198"/>
    </location>
</feature>
<dbReference type="Proteomes" id="UP000247586">
    <property type="component" value="Chromosome"/>
</dbReference>
<keyword evidence="1" id="KW-1133">Transmembrane helix</keyword>